<comment type="caution">
    <text evidence="1">The sequence shown here is derived from an EMBL/GenBank/DDBJ whole genome shotgun (WGS) entry which is preliminary data.</text>
</comment>
<name>A0A4C1TC96_EUMVA</name>
<keyword evidence="2" id="KW-1185">Reference proteome</keyword>
<dbReference type="Proteomes" id="UP000299102">
    <property type="component" value="Unassembled WGS sequence"/>
</dbReference>
<sequence>MMLPRWLSRCGFLFGWGSRYANFGIAFDWKAWWCARCACVGRRKPEGASIKRKGKKDSACKSPESPASAARKFYEYLRLVLRVVDTARGFSCERSDLERPVRNGQATHARALIDFDEASIAKIGQDHCTNTCRAVDAFSESRPAGFDMWRFI</sequence>
<dbReference type="EMBL" id="BGZK01000049">
    <property type="protein sequence ID" value="GBP12092.1"/>
    <property type="molecule type" value="Genomic_DNA"/>
</dbReference>
<dbReference type="AlphaFoldDB" id="A0A4C1TC96"/>
<evidence type="ECO:0000313" key="2">
    <source>
        <dbReference type="Proteomes" id="UP000299102"/>
    </source>
</evidence>
<evidence type="ECO:0000313" key="1">
    <source>
        <dbReference type="EMBL" id="GBP12092.1"/>
    </source>
</evidence>
<proteinExistence type="predicted"/>
<accession>A0A4C1TC96</accession>
<protein>
    <submittedName>
        <fullName evidence="1">Uncharacterized protein</fullName>
    </submittedName>
</protein>
<organism evidence="1 2">
    <name type="scientific">Eumeta variegata</name>
    <name type="common">Bagworm moth</name>
    <name type="synonym">Eumeta japonica</name>
    <dbReference type="NCBI Taxonomy" id="151549"/>
    <lineage>
        <taxon>Eukaryota</taxon>
        <taxon>Metazoa</taxon>
        <taxon>Ecdysozoa</taxon>
        <taxon>Arthropoda</taxon>
        <taxon>Hexapoda</taxon>
        <taxon>Insecta</taxon>
        <taxon>Pterygota</taxon>
        <taxon>Neoptera</taxon>
        <taxon>Endopterygota</taxon>
        <taxon>Lepidoptera</taxon>
        <taxon>Glossata</taxon>
        <taxon>Ditrysia</taxon>
        <taxon>Tineoidea</taxon>
        <taxon>Psychidae</taxon>
        <taxon>Oiketicinae</taxon>
        <taxon>Eumeta</taxon>
    </lineage>
</organism>
<gene>
    <name evidence="1" type="ORF">EVAR_5919_1</name>
</gene>
<reference evidence="1 2" key="1">
    <citation type="journal article" date="2019" name="Commun. Biol.">
        <title>The bagworm genome reveals a unique fibroin gene that provides high tensile strength.</title>
        <authorList>
            <person name="Kono N."/>
            <person name="Nakamura H."/>
            <person name="Ohtoshi R."/>
            <person name="Tomita M."/>
            <person name="Numata K."/>
            <person name="Arakawa K."/>
        </authorList>
    </citation>
    <scope>NUCLEOTIDE SEQUENCE [LARGE SCALE GENOMIC DNA]</scope>
</reference>